<protein>
    <submittedName>
        <fullName evidence="1">Uncharacterized protein</fullName>
    </submittedName>
</protein>
<sequence length="194" mass="21721">MNITFGDKVYPHVFIVGGVRHNLIGGDFISTYRYNWDHNQSSLEIKGSKVQFKRTDRNKWAARVIALETFNVPVVHEAVIKSGLAVGKRRKSNADTHGILTPERTFLERHGLALAKTLVDSSNEVVLTRVCNPGPTEVRVYKHTHMAIFTPVCCIEPVVNLSTSLAKEEAVDEVFRGEHVTDSPEHMALVFEKA</sequence>
<organism evidence="1 2">
    <name type="scientific">Mytilus coruscus</name>
    <name type="common">Sea mussel</name>
    <dbReference type="NCBI Taxonomy" id="42192"/>
    <lineage>
        <taxon>Eukaryota</taxon>
        <taxon>Metazoa</taxon>
        <taxon>Spiralia</taxon>
        <taxon>Lophotrochozoa</taxon>
        <taxon>Mollusca</taxon>
        <taxon>Bivalvia</taxon>
        <taxon>Autobranchia</taxon>
        <taxon>Pteriomorphia</taxon>
        <taxon>Mytilida</taxon>
        <taxon>Mytiloidea</taxon>
        <taxon>Mytilidae</taxon>
        <taxon>Mytilinae</taxon>
        <taxon>Mytilus</taxon>
    </lineage>
</organism>
<reference evidence="1 2" key="1">
    <citation type="submission" date="2020-06" db="EMBL/GenBank/DDBJ databases">
        <authorList>
            <person name="Li R."/>
            <person name="Bekaert M."/>
        </authorList>
    </citation>
    <scope>NUCLEOTIDE SEQUENCE [LARGE SCALE GENOMIC DNA]</scope>
    <source>
        <strain evidence="2">wild</strain>
    </source>
</reference>
<dbReference type="Proteomes" id="UP000507470">
    <property type="component" value="Unassembled WGS sequence"/>
</dbReference>
<proteinExistence type="predicted"/>
<evidence type="ECO:0000313" key="1">
    <source>
        <dbReference type="EMBL" id="CAC5366515.1"/>
    </source>
</evidence>
<name>A0A6J8ADX1_MYTCO</name>
<keyword evidence="2" id="KW-1185">Reference proteome</keyword>
<gene>
    <name evidence="1" type="ORF">MCOR_6779</name>
</gene>
<accession>A0A6J8ADX1</accession>
<dbReference type="AlphaFoldDB" id="A0A6J8ADX1"/>
<dbReference type="EMBL" id="CACVKT020001286">
    <property type="protein sequence ID" value="CAC5366515.1"/>
    <property type="molecule type" value="Genomic_DNA"/>
</dbReference>
<evidence type="ECO:0000313" key="2">
    <source>
        <dbReference type="Proteomes" id="UP000507470"/>
    </source>
</evidence>